<accession>A0A1G8GN41</accession>
<sequence>MAGSLIPLLARANYHGIGKSALQTQVMTETCVARIMTHVTNLAPGWGETGLLIWSIRRSLPSRLASTAASQSVSLCDTQLHSKVDSSSAASYSAFVLLDETSCFDHRNADARAWTRSAAACINSHLLVMRGLHCGQATGALSTPNPHELLSIYARTAPRRLLRNGPAGQRHCRREAVWSITCELTQPPVLHGETTNIGTRGPGPKHRFLVLLLVLCSVASPQYFLTRENLVQVLLQSAVMVHSSI</sequence>
<organism evidence="1 2">
    <name type="scientific">Paraburkholderia phenazinium</name>
    <dbReference type="NCBI Taxonomy" id="60549"/>
    <lineage>
        <taxon>Bacteria</taxon>
        <taxon>Pseudomonadati</taxon>
        <taxon>Pseudomonadota</taxon>
        <taxon>Betaproteobacteria</taxon>
        <taxon>Burkholderiales</taxon>
        <taxon>Burkholderiaceae</taxon>
        <taxon>Paraburkholderia</taxon>
    </lineage>
</organism>
<reference evidence="1 2" key="1">
    <citation type="submission" date="2016-10" db="EMBL/GenBank/DDBJ databases">
        <authorList>
            <person name="de Groot N.N."/>
        </authorList>
    </citation>
    <scope>NUCLEOTIDE SEQUENCE [LARGE SCALE GENOMIC DNA]</scope>
    <source>
        <strain evidence="1 2">LMG 2247</strain>
    </source>
</reference>
<name>A0A1G8GN41_9BURK</name>
<protein>
    <submittedName>
        <fullName evidence="1">Uncharacterized protein</fullName>
    </submittedName>
</protein>
<proteinExistence type="predicted"/>
<dbReference type="AlphaFoldDB" id="A0A1G8GN41"/>
<evidence type="ECO:0000313" key="2">
    <source>
        <dbReference type="Proteomes" id="UP000199706"/>
    </source>
</evidence>
<dbReference type="Proteomes" id="UP000199706">
    <property type="component" value="Unassembled WGS sequence"/>
</dbReference>
<dbReference type="EMBL" id="FNCJ01000015">
    <property type="protein sequence ID" value="SDH95779.1"/>
    <property type="molecule type" value="Genomic_DNA"/>
</dbReference>
<evidence type="ECO:0000313" key="1">
    <source>
        <dbReference type="EMBL" id="SDH95779.1"/>
    </source>
</evidence>
<gene>
    <name evidence="1" type="ORF">SAMN05216466_11576</name>
</gene>